<feature type="domain" description="GGDEF" evidence="3">
    <location>
        <begin position="155"/>
        <end position="288"/>
    </location>
</feature>
<dbReference type="AlphaFoldDB" id="A0AAE3SYA9"/>
<dbReference type="InterPro" id="IPR043128">
    <property type="entry name" value="Rev_trsase/Diguanyl_cyclase"/>
</dbReference>
<dbReference type="Pfam" id="PF00989">
    <property type="entry name" value="PAS"/>
    <property type="match status" value="1"/>
</dbReference>
<dbReference type="InterPro" id="IPR035965">
    <property type="entry name" value="PAS-like_dom_sf"/>
</dbReference>
<dbReference type="NCBIfam" id="TIGR00229">
    <property type="entry name" value="sensory_box"/>
    <property type="match status" value="1"/>
</dbReference>
<reference evidence="4" key="1">
    <citation type="submission" date="2023-01" db="EMBL/GenBank/DDBJ databases">
        <title>Xenophilus mangrovi sp. nov., isolated from soil of Mangrove nature reserve.</title>
        <authorList>
            <person name="Xu S."/>
            <person name="Liu Z."/>
            <person name="Xu Y."/>
        </authorList>
    </citation>
    <scope>NUCLEOTIDE SEQUENCE</scope>
    <source>
        <strain evidence="4">YW8</strain>
    </source>
</reference>
<evidence type="ECO:0000313" key="5">
    <source>
        <dbReference type="Proteomes" id="UP001212602"/>
    </source>
</evidence>
<dbReference type="NCBIfam" id="TIGR00254">
    <property type="entry name" value="GGDEF"/>
    <property type="match status" value="1"/>
</dbReference>
<dbReference type="Gene3D" id="3.30.450.20">
    <property type="entry name" value="PAS domain"/>
    <property type="match status" value="1"/>
</dbReference>
<evidence type="ECO:0000259" key="2">
    <source>
        <dbReference type="PROSITE" id="PS50883"/>
    </source>
</evidence>
<dbReference type="InterPro" id="IPR013767">
    <property type="entry name" value="PAS_fold"/>
</dbReference>
<dbReference type="PROSITE" id="PS50883">
    <property type="entry name" value="EAL"/>
    <property type="match status" value="1"/>
</dbReference>
<dbReference type="InterPro" id="IPR035919">
    <property type="entry name" value="EAL_sf"/>
</dbReference>
<dbReference type="SMART" id="SM00267">
    <property type="entry name" value="GGDEF"/>
    <property type="match status" value="1"/>
</dbReference>
<dbReference type="CDD" id="cd01948">
    <property type="entry name" value="EAL"/>
    <property type="match status" value="1"/>
</dbReference>
<dbReference type="Gene3D" id="3.30.70.270">
    <property type="match status" value="1"/>
</dbReference>
<dbReference type="InterPro" id="IPR000160">
    <property type="entry name" value="GGDEF_dom"/>
</dbReference>
<dbReference type="RefSeq" id="WP_271427150.1">
    <property type="nucleotide sequence ID" value="NZ_JAQIPB010000002.1"/>
</dbReference>
<dbReference type="InterPro" id="IPR000014">
    <property type="entry name" value="PAS"/>
</dbReference>
<dbReference type="SMART" id="SM00052">
    <property type="entry name" value="EAL"/>
    <property type="match status" value="1"/>
</dbReference>
<dbReference type="PROSITE" id="PS50887">
    <property type="entry name" value="GGDEF"/>
    <property type="match status" value="1"/>
</dbReference>
<protein>
    <submittedName>
        <fullName evidence="4">EAL domain-containing protein</fullName>
    </submittedName>
</protein>
<dbReference type="InterPro" id="IPR029787">
    <property type="entry name" value="Nucleotide_cyclase"/>
</dbReference>
<evidence type="ECO:0000313" key="4">
    <source>
        <dbReference type="EMBL" id="MDA7415907.1"/>
    </source>
</evidence>
<dbReference type="PANTHER" id="PTHR44757:SF2">
    <property type="entry name" value="BIOFILM ARCHITECTURE MAINTENANCE PROTEIN MBAA"/>
    <property type="match status" value="1"/>
</dbReference>
<sequence>MPDAPALSPARLVDCLPQAVFVCDDSGVYLQANPAYERLTGFAQSELLGQAMLARLHHGAVLPAVGEATLWSRALCRHRDGRALPVQLSVTRLPAGADDRHLYLGTAMPEASHDSGQQGPPWHQGFHDAWTQLPNATWLRERIALKLQAARPRGGACTLLALEIDQMVRLRDSLGDERVGEVLQLCGHRLRAVIGPDAPLATLGGGVFACLLEGDTAQADAIVAAVQRAISMPVEGSERPLRLTASLGAVVALPEAPMPEAAELVHRARVALNVARTAGGAQARWFTQAMQAQAQDRLQLEGRLREALEQNQFSLVFQPQLHLASGKVQHMEALLRWECPGVGFIGPQIFIPVAEDLGLIGRIGEWVMREACREVGRLKRLLAARGQPVPRVAVNVSAHQLLDAKLVPMVQSALAEAGLGPESLEIEITESIFLNDAERALATLEELRALGIELAIDDFGTGYSSFSYLTQFPFDRLKIDRSLIMNIDQPGKGHAIVSAIIALAHALGMRVTAEGMETPAQAHALQALHCDDIQGYGFSRPLRPVALEKLLLARPAFAAAERSVA</sequence>
<dbReference type="SMART" id="SM00091">
    <property type="entry name" value="PAS"/>
    <property type="match status" value="1"/>
</dbReference>
<keyword evidence="5" id="KW-1185">Reference proteome</keyword>
<dbReference type="SUPFAM" id="SSF55785">
    <property type="entry name" value="PYP-like sensor domain (PAS domain)"/>
    <property type="match status" value="1"/>
</dbReference>
<dbReference type="GO" id="GO:0006355">
    <property type="term" value="P:regulation of DNA-templated transcription"/>
    <property type="evidence" value="ECO:0007669"/>
    <property type="project" value="InterPro"/>
</dbReference>
<dbReference type="Proteomes" id="UP001212602">
    <property type="component" value="Unassembled WGS sequence"/>
</dbReference>
<feature type="domain" description="EAL" evidence="2">
    <location>
        <begin position="297"/>
        <end position="555"/>
    </location>
</feature>
<dbReference type="SUPFAM" id="SSF141868">
    <property type="entry name" value="EAL domain-like"/>
    <property type="match status" value="1"/>
</dbReference>
<dbReference type="InterPro" id="IPR001633">
    <property type="entry name" value="EAL_dom"/>
</dbReference>
<accession>A0AAE3SYA9</accession>
<dbReference type="Pfam" id="PF00990">
    <property type="entry name" value="GGDEF"/>
    <property type="match status" value="1"/>
</dbReference>
<dbReference type="Gene3D" id="3.20.20.450">
    <property type="entry name" value="EAL domain"/>
    <property type="match status" value="1"/>
</dbReference>
<dbReference type="CDD" id="cd01949">
    <property type="entry name" value="GGDEF"/>
    <property type="match status" value="1"/>
</dbReference>
<feature type="domain" description="PAS" evidence="1">
    <location>
        <begin position="11"/>
        <end position="58"/>
    </location>
</feature>
<gene>
    <name evidence="4" type="ORF">PGB34_05975</name>
</gene>
<evidence type="ECO:0000259" key="1">
    <source>
        <dbReference type="PROSITE" id="PS50112"/>
    </source>
</evidence>
<proteinExistence type="predicted"/>
<dbReference type="CDD" id="cd00130">
    <property type="entry name" value="PAS"/>
    <property type="match status" value="1"/>
</dbReference>
<dbReference type="InterPro" id="IPR052155">
    <property type="entry name" value="Biofilm_reg_signaling"/>
</dbReference>
<dbReference type="Pfam" id="PF00563">
    <property type="entry name" value="EAL"/>
    <property type="match status" value="1"/>
</dbReference>
<dbReference type="SUPFAM" id="SSF55073">
    <property type="entry name" value="Nucleotide cyclase"/>
    <property type="match status" value="1"/>
</dbReference>
<dbReference type="PANTHER" id="PTHR44757">
    <property type="entry name" value="DIGUANYLATE CYCLASE DGCP"/>
    <property type="match status" value="1"/>
</dbReference>
<dbReference type="EMBL" id="JAQIPB010000002">
    <property type="protein sequence ID" value="MDA7415907.1"/>
    <property type="molecule type" value="Genomic_DNA"/>
</dbReference>
<dbReference type="PROSITE" id="PS50112">
    <property type="entry name" value="PAS"/>
    <property type="match status" value="1"/>
</dbReference>
<organism evidence="4 5">
    <name type="scientific">Xenophilus arseniciresistens</name>
    <dbReference type="NCBI Taxonomy" id="1283306"/>
    <lineage>
        <taxon>Bacteria</taxon>
        <taxon>Pseudomonadati</taxon>
        <taxon>Pseudomonadota</taxon>
        <taxon>Betaproteobacteria</taxon>
        <taxon>Burkholderiales</taxon>
        <taxon>Comamonadaceae</taxon>
        <taxon>Xenophilus</taxon>
    </lineage>
</organism>
<comment type="caution">
    <text evidence="4">The sequence shown here is derived from an EMBL/GenBank/DDBJ whole genome shotgun (WGS) entry which is preliminary data.</text>
</comment>
<name>A0AAE3SYA9_9BURK</name>
<evidence type="ECO:0000259" key="3">
    <source>
        <dbReference type="PROSITE" id="PS50887"/>
    </source>
</evidence>